<reference evidence="2" key="1">
    <citation type="journal article" date="2020" name="Nature">
        <title>Giant virus diversity and host interactions through global metagenomics.</title>
        <authorList>
            <person name="Schulz F."/>
            <person name="Roux S."/>
            <person name="Paez-Espino D."/>
            <person name="Jungbluth S."/>
            <person name="Walsh D.A."/>
            <person name="Denef V.J."/>
            <person name="McMahon K.D."/>
            <person name="Konstantinidis K.T."/>
            <person name="Eloe-Fadrosh E.A."/>
            <person name="Kyrpides N.C."/>
            <person name="Woyke T."/>
        </authorList>
    </citation>
    <scope>NUCLEOTIDE SEQUENCE</scope>
    <source>
        <strain evidence="2">GVMAG-M-3300023179-62</strain>
    </source>
</reference>
<protein>
    <submittedName>
        <fullName evidence="2">Uncharacterized protein</fullName>
    </submittedName>
</protein>
<feature type="region of interest" description="Disordered" evidence="1">
    <location>
        <begin position="1"/>
        <end position="29"/>
    </location>
</feature>
<proteinExistence type="predicted"/>
<organism evidence="2">
    <name type="scientific">viral metagenome</name>
    <dbReference type="NCBI Taxonomy" id="1070528"/>
    <lineage>
        <taxon>unclassified sequences</taxon>
        <taxon>metagenomes</taxon>
        <taxon>organismal metagenomes</taxon>
    </lineage>
</organism>
<evidence type="ECO:0000313" key="2">
    <source>
        <dbReference type="EMBL" id="QHT74914.1"/>
    </source>
</evidence>
<sequence length="323" mass="38230">MDVDDDDDEYSGSDESVSSESDDNYIKPDPNFLPIIYVKKIADNFKEFKREKNEQRRKEYSKKNIKYITIYMYNMLWKLDFQQILKVTMDVCFTSLEKDEFGLGQHLLFFKFLEFLEQGLYYVYNLYSLKEIQIDETDILCGDSECADVTYDIETIRQCLEKTDIHLFVSIDKSSFFCYSYKGICYDREKFGKLILEGSINYSSFEDNRMIYIKLPIASPGRNIYIPLLSAIIISKTKDKRIFYLLKQDVSRYYGFDETVKPKYCVDDKSTPIMYVAICGGRNCSKEEWTGGCVDHMEIYRTKLAEYMKEKNRNEEVSKKRKI</sequence>
<name>A0A6C0H2Z8_9ZZZZ</name>
<feature type="compositionally biased region" description="Acidic residues" evidence="1">
    <location>
        <begin position="1"/>
        <end position="12"/>
    </location>
</feature>
<evidence type="ECO:0000256" key="1">
    <source>
        <dbReference type="SAM" id="MobiDB-lite"/>
    </source>
</evidence>
<dbReference type="AlphaFoldDB" id="A0A6C0H2Z8"/>
<dbReference type="EMBL" id="MN739859">
    <property type="protein sequence ID" value="QHT74914.1"/>
    <property type="molecule type" value="Genomic_DNA"/>
</dbReference>
<accession>A0A6C0H2Z8</accession>